<evidence type="ECO:0000313" key="2">
    <source>
        <dbReference type="Proteomes" id="UP001165960"/>
    </source>
</evidence>
<name>A0ACC2URS8_9FUNG</name>
<keyword evidence="2" id="KW-1185">Reference proteome</keyword>
<gene>
    <name evidence="1" type="primary">GVP36_3</name>
    <name evidence="1" type="ORF">DSO57_1013183</name>
</gene>
<organism evidence="1 2">
    <name type="scientific">Entomophthora muscae</name>
    <dbReference type="NCBI Taxonomy" id="34485"/>
    <lineage>
        <taxon>Eukaryota</taxon>
        <taxon>Fungi</taxon>
        <taxon>Fungi incertae sedis</taxon>
        <taxon>Zoopagomycota</taxon>
        <taxon>Entomophthoromycotina</taxon>
        <taxon>Entomophthoromycetes</taxon>
        <taxon>Entomophthorales</taxon>
        <taxon>Entomophthoraceae</taxon>
        <taxon>Entomophthora</taxon>
    </lineage>
</organism>
<protein>
    <submittedName>
        <fullName evidence="1">BAR domain-containing protein</fullName>
    </submittedName>
</protein>
<comment type="caution">
    <text evidence="1">The sequence shown here is derived from an EMBL/GenBank/DDBJ whole genome shotgun (WGS) entry which is preliminary data.</text>
</comment>
<reference evidence="1" key="1">
    <citation type="submission" date="2022-04" db="EMBL/GenBank/DDBJ databases">
        <title>Genome of the entomopathogenic fungus Entomophthora muscae.</title>
        <authorList>
            <person name="Elya C."/>
            <person name="Lovett B.R."/>
            <person name="Lee E."/>
            <person name="Macias A.M."/>
            <person name="Hajek A.E."/>
            <person name="De Bivort B.L."/>
            <person name="Kasson M.T."/>
            <person name="De Fine Licht H.H."/>
            <person name="Stajich J.E."/>
        </authorList>
    </citation>
    <scope>NUCLEOTIDE SEQUENCE</scope>
    <source>
        <strain evidence="1">Berkeley</strain>
    </source>
</reference>
<proteinExistence type="predicted"/>
<evidence type="ECO:0000313" key="1">
    <source>
        <dbReference type="EMBL" id="KAJ9089436.1"/>
    </source>
</evidence>
<dbReference type="Proteomes" id="UP001165960">
    <property type="component" value="Unassembled WGS sequence"/>
</dbReference>
<sequence length="308" mass="33712">MASNSGNSAGGVSWASVGDKIGPLAQRVSKGFTQAVQWSEEKLGTAVDLTELPSDYLELEKKVDTISHLHQQLIKVTRNYSAPYGETALPDSFQNFTKTFASTFQTATSGLGARDPNATAAAPQPTEHAEPKTVYNAFAKTAFEGAGVLGTEDSFGTVLMKFGSVEDKIGDNKAQMNHQIQNKVITPLSSTLNTTIQISMKARKNVTSLRLELDALRSRHKNVKPERAAQARKEIDDAEEALVLAVDKASELMRLVIDSPEPLRNIAELVAAQMDFYKEAYELLADIAPEIDEIQVTHESLYRQRQSN</sequence>
<accession>A0ACC2URS8</accession>
<dbReference type="EMBL" id="QTSX02000048">
    <property type="protein sequence ID" value="KAJ9089436.1"/>
    <property type="molecule type" value="Genomic_DNA"/>
</dbReference>